<organism evidence="1 2">
    <name type="scientific">Drosophila suzukii</name>
    <name type="common">Spotted-wing drosophila fruit fly</name>
    <dbReference type="NCBI Taxonomy" id="28584"/>
    <lineage>
        <taxon>Eukaryota</taxon>
        <taxon>Metazoa</taxon>
        <taxon>Ecdysozoa</taxon>
        <taxon>Arthropoda</taxon>
        <taxon>Hexapoda</taxon>
        <taxon>Insecta</taxon>
        <taxon>Pterygota</taxon>
        <taxon>Neoptera</taxon>
        <taxon>Endopterygota</taxon>
        <taxon>Diptera</taxon>
        <taxon>Brachycera</taxon>
        <taxon>Muscomorpha</taxon>
        <taxon>Ephydroidea</taxon>
        <taxon>Drosophilidae</taxon>
        <taxon>Drosophila</taxon>
        <taxon>Sophophora</taxon>
    </lineage>
</organism>
<dbReference type="Gene3D" id="3.40.720.10">
    <property type="entry name" value="Alkaline Phosphatase, subunit A"/>
    <property type="match status" value="1"/>
</dbReference>
<dbReference type="AlphaFoldDB" id="A0AB39ZB17"/>
<reference evidence="1" key="1">
    <citation type="submission" date="2025-05" db="UniProtKB">
        <authorList>
            <consortium name="RefSeq"/>
        </authorList>
    </citation>
    <scope>NUCLEOTIDE SEQUENCE [LARGE SCALE GENOMIC DNA]</scope>
</reference>
<dbReference type="InterPro" id="IPR004245">
    <property type="entry name" value="DUF229"/>
</dbReference>
<dbReference type="Proteomes" id="UP001652628">
    <property type="component" value="Chromosome 2L"/>
</dbReference>
<evidence type="ECO:0000313" key="2">
    <source>
        <dbReference type="RefSeq" id="XP_016931801.3"/>
    </source>
</evidence>
<keyword evidence="1" id="KW-1185">Reference proteome</keyword>
<dbReference type="PANTHER" id="PTHR10974">
    <property type="entry name" value="FI08016P-RELATED"/>
    <property type="match status" value="1"/>
</dbReference>
<protein>
    <submittedName>
        <fullName evidence="2">Uncharacterized protein</fullName>
    </submittedName>
</protein>
<accession>A0AB39ZB17</accession>
<sequence length="613" mass="70407">MAKMLVRMKALMVLTGIFFMLYFGLQPLTEMVEKKPLVSYPKEVVFVNTSECHIAGPLKSAAFKCAIEPINKMRCRKKQLTIAVTKGGNNFLVTQNVAKDLHCKYWLRSARDLKNDKYLEEGHFDLESKSSKEIKMGTGQQIVRIKCLDKFNETKYHDVQYFLPPPDPDLKPEKNLGKLSVMVLGIDSISHMHFYRYFPFVKGFLLNLPHTKFYGYSRVGLDAYANLMPLLSGLSANEVDPELSANEEAFLWQNFKLGGYSTAYGEDNAQGILTHKNGEWGSPRQPIDFDLTPVMMEIDNHTRYSIDLKEMIHCTAGRTYQEVFKDFILKLIPHMQESPFFSFFWQSQGVQEYYEYGGHLDLTYMLLLKKLLDSNVLNNTLILLMSDHGLRAGTYRMSFQGMKEESQPLMVAIYPEWLKEKYPLAMENFEKNAHSLITPYDLHDTLMDVLSLDLLQDASIESRMKSYPAKKMPRGISLFLPIPEHRNCDLAHIPSLFCFCRDLTEVPTDDGLVLRCSRFLVESINKLIKPFEKCHPLKLQMVLQAHFLDFGEESFVYELRLRVRTSPGNGIFEATVRLSDVLLLTSPISRVNNYLSQSYCVSDPGLKLFCSCI</sequence>
<proteinExistence type="predicted"/>
<dbReference type="Pfam" id="PF02995">
    <property type="entry name" value="DUF229"/>
    <property type="match status" value="1"/>
</dbReference>
<dbReference type="PANTHER" id="PTHR10974:SF1">
    <property type="entry name" value="FI08016P-RELATED"/>
    <property type="match status" value="1"/>
</dbReference>
<reference evidence="2" key="2">
    <citation type="submission" date="2025-08" db="UniProtKB">
        <authorList>
            <consortium name="RefSeq"/>
        </authorList>
    </citation>
    <scope>IDENTIFICATION</scope>
</reference>
<dbReference type="CDD" id="cd16021">
    <property type="entry name" value="ALP_like"/>
    <property type="match status" value="1"/>
</dbReference>
<name>A0AB39ZB17_DROSZ</name>
<dbReference type="RefSeq" id="XP_016931801.3">
    <property type="nucleotide sequence ID" value="XM_017076312.3"/>
</dbReference>
<dbReference type="GeneID" id="108011216"/>
<gene>
    <name evidence="2" type="primary">LOC108011216</name>
</gene>
<dbReference type="InterPro" id="IPR017850">
    <property type="entry name" value="Alkaline_phosphatase_core_sf"/>
</dbReference>
<dbReference type="GO" id="GO:0005615">
    <property type="term" value="C:extracellular space"/>
    <property type="evidence" value="ECO:0007669"/>
    <property type="project" value="TreeGrafter"/>
</dbReference>
<dbReference type="SUPFAM" id="SSF53649">
    <property type="entry name" value="Alkaline phosphatase-like"/>
    <property type="match status" value="1"/>
</dbReference>
<evidence type="ECO:0000313" key="1">
    <source>
        <dbReference type="Proteomes" id="UP001652628"/>
    </source>
</evidence>